<dbReference type="AlphaFoldDB" id="A0A7W3ZPX4"/>
<evidence type="ECO:0000313" key="8">
    <source>
        <dbReference type="Proteomes" id="UP000525686"/>
    </source>
</evidence>
<proteinExistence type="inferred from homology"/>
<evidence type="ECO:0000259" key="6">
    <source>
        <dbReference type="PROSITE" id="PS51935"/>
    </source>
</evidence>
<dbReference type="InterPro" id="IPR051794">
    <property type="entry name" value="PG_Endopeptidase_C40"/>
</dbReference>
<comment type="caution">
    <text evidence="7">The sequence shown here is derived from an EMBL/GenBank/DDBJ whole genome shotgun (WGS) entry which is preliminary data.</text>
</comment>
<dbReference type="EMBL" id="JABJWZ010000313">
    <property type="protein sequence ID" value="MBB1256198.1"/>
    <property type="molecule type" value="Genomic_DNA"/>
</dbReference>
<evidence type="ECO:0000313" key="7">
    <source>
        <dbReference type="EMBL" id="MBB1256198.1"/>
    </source>
</evidence>
<name>A0A7W3ZPX4_9ACTN</name>
<dbReference type="PANTHER" id="PTHR47359:SF3">
    <property type="entry name" value="NLP_P60 DOMAIN-CONTAINING PROTEIN-RELATED"/>
    <property type="match status" value="1"/>
</dbReference>
<dbReference type="InterPro" id="IPR000064">
    <property type="entry name" value="NLP_P60_dom"/>
</dbReference>
<keyword evidence="4" id="KW-0788">Thiol protease</keyword>
<evidence type="ECO:0000256" key="5">
    <source>
        <dbReference type="SAM" id="MobiDB-lite"/>
    </source>
</evidence>
<dbReference type="InterPro" id="IPR038765">
    <property type="entry name" value="Papain-like_cys_pep_sf"/>
</dbReference>
<organism evidence="7 8">
    <name type="scientific">Streptomyces alkaliterrae</name>
    <dbReference type="NCBI Taxonomy" id="2213162"/>
    <lineage>
        <taxon>Bacteria</taxon>
        <taxon>Bacillati</taxon>
        <taxon>Actinomycetota</taxon>
        <taxon>Actinomycetes</taxon>
        <taxon>Kitasatosporales</taxon>
        <taxon>Streptomycetaceae</taxon>
        <taxon>Streptomyces</taxon>
    </lineage>
</organism>
<dbReference type="SUPFAM" id="SSF54001">
    <property type="entry name" value="Cysteine proteinases"/>
    <property type="match status" value="1"/>
</dbReference>
<dbReference type="Gene3D" id="3.90.1720.10">
    <property type="entry name" value="endopeptidase domain like (from Nostoc punctiforme)"/>
    <property type="match status" value="1"/>
</dbReference>
<gene>
    <name evidence="7" type="ORF">H3146_22985</name>
</gene>
<dbReference type="Proteomes" id="UP000525686">
    <property type="component" value="Unassembled WGS sequence"/>
</dbReference>
<feature type="domain" description="NlpC/P60" evidence="6">
    <location>
        <begin position="9"/>
        <end position="143"/>
    </location>
</feature>
<dbReference type="PROSITE" id="PS51935">
    <property type="entry name" value="NLPC_P60"/>
    <property type="match status" value="1"/>
</dbReference>
<evidence type="ECO:0000256" key="1">
    <source>
        <dbReference type="ARBA" id="ARBA00007074"/>
    </source>
</evidence>
<reference evidence="8" key="1">
    <citation type="submission" date="2020-05" db="EMBL/GenBank/DDBJ databases">
        <title>Classification of alakaliphilic streptomycetes isolated from an alkaline soil next to Lonar Crater, India and a proposal for the recognition of Streptomyces alkaliterrae sp. nov.</title>
        <authorList>
            <person name="Golinska P."/>
        </authorList>
    </citation>
    <scope>NUCLEOTIDE SEQUENCE [LARGE SCALE GENOMIC DNA]</scope>
    <source>
        <strain evidence="8">OF3</strain>
    </source>
</reference>
<sequence length="148" mass="16635">MLTLKLPHRHAATVVTPDRRVQLDLRHPRHDQHLSPGASRCCPGKNPSASQTRRHHPSVEQGTSQTHRQVTSLLLDKASVSKDRIRPGDLIVFNNDGNWGHVGLYIGSNKMIHAPRTGKNVEEVIVAPGTYWDQFPWAIRHFLPEGKP</sequence>
<dbReference type="PANTHER" id="PTHR47359">
    <property type="entry name" value="PEPTIDOGLYCAN DL-ENDOPEPTIDASE CWLO"/>
    <property type="match status" value="1"/>
</dbReference>
<protein>
    <submittedName>
        <fullName evidence="7">C40 family peptidase</fullName>
    </submittedName>
</protein>
<dbReference type="Pfam" id="PF00877">
    <property type="entry name" value="NLPC_P60"/>
    <property type="match status" value="1"/>
</dbReference>
<dbReference type="GO" id="GO:0006508">
    <property type="term" value="P:proteolysis"/>
    <property type="evidence" value="ECO:0007669"/>
    <property type="project" value="UniProtKB-KW"/>
</dbReference>
<dbReference type="GO" id="GO:0008234">
    <property type="term" value="F:cysteine-type peptidase activity"/>
    <property type="evidence" value="ECO:0007669"/>
    <property type="project" value="UniProtKB-KW"/>
</dbReference>
<accession>A0A7W3ZPX4</accession>
<evidence type="ECO:0000256" key="4">
    <source>
        <dbReference type="ARBA" id="ARBA00022807"/>
    </source>
</evidence>
<feature type="region of interest" description="Disordered" evidence="5">
    <location>
        <begin position="26"/>
        <end position="68"/>
    </location>
</feature>
<comment type="similarity">
    <text evidence="1">Belongs to the peptidase C40 family.</text>
</comment>
<evidence type="ECO:0000256" key="3">
    <source>
        <dbReference type="ARBA" id="ARBA00022801"/>
    </source>
</evidence>
<evidence type="ECO:0000256" key="2">
    <source>
        <dbReference type="ARBA" id="ARBA00022670"/>
    </source>
</evidence>
<keyword evidence="3" id="KW-0378">Hydrolase</keyword>
<keyword evidence="2" id="KW-0645">Protease</keyword>